<dbReference type="InterPro" id="IPR041581">
    <property type="entry name" value="Glyoxalase_6"/>
</dbReference>
<dbReference type="CDD" id="cd06587">
    <property type="entry name" value="VOC"/>
    <property type="match status" value="1"/>
</dbReference>
<evidence type="ECO:0000313" key="3">
    <source>
        <dbReference type="Proteomes" id="UP000326553"/>
    </source>
</evidence>
<gene>
    <name evidence="2" type="ORF">CP975_28930</name>
</gene>
<dbReference type="PANTHER" id="PTHR35908">
    <property type="entry name" value="HYPOTHETICAL FUSION PROTEIN"/>
    <property type="match status" value="1"/>
</dbReference>
<dbReference type="KEGG" id="salw:CP975_28930"/>
<feature type="domain" description="Glyoxalase-like" evidence="1">
    <location>
        <begin position="21"/>
        <end position="128"/>
    </location>
</feature>
<dbReference type="SUPFAM" id="SSF54593">
    <property type="entry name" value="Glyoxalase/Bleomycin resistance protein/Dihydroxybiphenyl dioxygenase"/>
    <property type="match status" value="1"/>
</dbReference>
<keyword evidence="3" id="KW-1185">Reference proteome</keyword>
<evidence type="ECO:0000259" key="1">
    <source>
        <dbReference type="Pfam" id="PF18029"/>
    </source>
</evidence>
<dbReference type="Gene3D" id="3.10.180.10">
    <property type="entry name" value="2,3-Dihydroxybiphenyl 1,2-Dioxygenase, domain 1"/>
    <property type="match status" value="1"/>
</dbReference>
<dbReference type="Pfam" id="PF18029">
    <property type="entry name" value="Glyoxalase_6"/>
    <property type="match status" value="1"/>
</dbReference>
<dbReference type="OrthoDB" id="1645442at2"/>
<reference evidence="2 3" key="1">
    <citation type="submission" date="2017-09" db="EMBL/GenBank/DDBJ databases">
        <authorList>
            <person name="Lee N."/>
            <person name="Cho B.-K."/>
        </authorList>
    </citation>
    <scope>NUCLEOTIDE SEQUENCE [LARGE SCALE GENOMIC DNA]</scope>
    <source>
        <strain evidence="2 3">ATCC 12461</strain>
    </source>
</reference>
<name>A0A5J6HPB8_STRAD</name>
<dbReference type="InterPro" id="IPR029068">
    <property type="entry name" value="Glyas_Bleomycin-R_OHBP_Dase"/>
</dbReference>
<protein>
    <submittedName>
        <fullName evidence="2">VOC family protein</fullName>
    </submittedName>
</protein>
<dbReference type="EMBL" id="CP023695">
    <property type="protein sequence ID" value="QEV21042.1"/>
    <property type="molecule type" value="Genomic_DNA"/>
</dbReference>
<dbReference type="Proteomes" id="UP000326553">
    <property type="component" value="Chromosome"/>
</dbReference>
<dbReference type="PANTHER" id="PTHR35908:SF1">
    <property type="entry name" value="CONSERVED PROTEIN"/>
    <property type="match status" value="1"/>
</dbReference>
<evidence type="ECO:0000313" key="2">
    <source>
        <dbReference type="EMBL" id="QEV21042.1"/>
    </source>
</evidence>
<accession>A0A5J6HPB8</accession>
<proteinExistence type="predicted"/>
<dbReference type="AlphaFoldDB" id="A0A5J6HPB8"/>
<sequence>MSTSHSADALNGSVISYAIWADDGRRLAEFYAAALGTEVGTPYPDEHGNEVAFPVIVGNTMYVFWTSSSFTAPAWPQQELPFHMDLAFPDVAAAEKRLLELGASKPDFQPGGEHWTVLLDPSGQPLCISQAHPS</sequence>
<organism evidence="2 3">
    <name type="scientific">Streptomyces alboniger</name>
    <dbReference type="NCBI Taxonomy" id="132473"/>
    <lineage>
        <taxon>Bacteria</taxon>
        <taxon>Bacillati</taxon>
        <taxon>Actinomycetota</taxon>
        <taxon>Actinomycetes</taxon>
        <taxon>Kitasatosporales</taxon>
        <taxon>Streptomycetaceae</taxon>
        <taxon>Streptomyces</taxon>
        <taxon>Streptomyces aurantiacus group</taxon>
    </lineage>
</organism>
<dbReference type="RefSeq" id="WP_150477522.1">
    <property type="nucleotide sequence ID" value="NZ_CP023695.1"/>
</dbReference>